<name>A0A0E9QU97_ANGAN</name>
<dbReference type="EMBL" id="GBXM01088183">
    <property type="protein sequence ID" value="JAH20394.1"/>
    <property type="molecule type" value="Transcribed_RNA"/>
</dbReference>
<protein>
    <submittedName>
        <fullName evidence="1">Uncharacterized protein</fullName>
    </submittedName>
</protein>
<evidence type="ECO:0000313" key="1">
    <source>
        <dbReference type="EMBL" id="JAH20394.1"/>
    </source>
</evidence>
<reference evidence="1" key="1">
    <citation type="submission" date="2014-11" db="EMBL/GenBank/DDBJ databases">
        <authorList>
            <person name="Amaro Gonzalez C."/>
        </authorList>
    </citation>
    <scope>NUCLEOTIDE SEQUENCE</scope>
</reference>
<accession>A0A0E9QU97</accession>
<proteinExistence type="predicted"/>
<sequence>MRKTINNQLSLNYTLETQNFPKNLINKKQLSNNMWLIN</sequence>
<reference evidence="1" key="2">
    <citation type="journal article" date="2015" name="Fish Shellfish Immunol.">
        <title>Early steps in the European eel (Anguilla anguilla)-Vibrio vulnificus interaction in the gills: Role of the RtxA13 toxin.</title>
        <authorList>
            <person name="Callol A."/>
            <person name="Pajuelo D."/>
            <person name="Ebbesson L."/>
            <person name="Teles M."/>
            <person name="MacKenzie S."/>
            <person name="Amaro C."/>
        </authorList>
    </citation>
    <scope>NUCLEOTIDE SEQUENCE</scope>
</reference>
<organism evidence="1">
    <name type="scientific">Anguilla anguilla</name>
    <name type="common">European freshwater eel</name>
    <name type="synonym">Muraena anguilla</name>
    <dbReference type="NCBI Taxonomy" id="7936"/>
    <lineage>
        <taxon>Eukaryota</taxon>
        <taxon>Metazoa</taxon>
        <taxon>Chordata</taxon>
        <taxon>Craniata</taxon>
        <taxon>Vertebrata</taxon>
        <taxon>Euteleostomi</taxon>
        <taxon>Actinopterygii</taxon>
        <taxon>Neopterygii</taxon>
        <taxon>Teleostei</taxon>
        <taxon>Anguilliformes</taxon>
        <taxon>Anguillidae</taxon>
        <taxon>Anguilla</taxon>
    </lineage>
</organism>
<dbReference type="AlphaFoldDB" id="A0A0E9QU97"/>